<sequence>MKKKWTLLAGITLLLTGIILRFAGIENYLFIPFMAAGGLLKIYYITNQIITGTYKPGYEILFLILGLILFFSGIALKHTLHESTYFFLILPGLALKLIFVLAFIRCILLNRAEF</sequence>
<keyword evidence="3" id="KW-1185">Reference proteome</keyword>
<dbReference type="STRING" id="1307839.L21SP5_02575"/>
<keyword evidence="1" id="KW-1133">Transmembrane helix</keyword>
<dbReference type="AlphaFoldDB" id="A0A0S2I1L7"/>
<evidence type="ECO:0000256" key="1">
    <source>
        <dbReference type="SAM" id="Phobius"/>
    </source>
</evidence>
<feature type="transmembrane region" description="Helical" evidence="1">
    <location>
        <begin position="29"/>
        <end position="46"/>
    </location>
</feature>
<keyword evidence="1" id="KW-0812">Transmembrane</keyword>
<dbReference type="Proteomes" id="UP000064893">
    <property type="component" value="Chromosome"/>
</dbReference>
<evidence type="ECO:0000313" key="3">
    <source>
        <dbReference type="Proteomes" id="UP000064893"/>
    </source>
</evidence>
<protein>
    <submittedName>
        <fullName evidence="2">Uncharacterized protein</fullName>
    </submittedName>
</protein>
<dbReference type="KEGG" id="blq:L21SP5_02575"/>
<gene>
    <name evidence="2" type="ORF">L21SP5_02575</name>
</gene>
<dbReference type="RefSeq" id="WP_057953590.1">
    <property type="nucleotide sequence ID" value="NZ_CP013118.1"/>
</dbReference>
<organism evidence="2 3">
    <name type="scientific">Salinivirga cyanobacteriivorans</name>
    <dbReference type="NCBI Taxonomy" id="1307839"/>
    <lineage>
        <taxon>Bacteria</taxon>
        <taxon>Pseudomonadati</taxon>
        <taxon>Bacteroidota</taxon>
        <taxon>Bacteroidia</taxon>
        <taxon>Bacteroidales</taxon>
        <taxon>Salinivirgaceae</taxon>
        <taxon>Salinivirga</taxon>
    </lineage>
</organism>
<evidence type="ECO:0000313" key="2">
    <source>
        <dbReference type="EMBL" id="ALO16198.1"/>
    </source>
</evidence>
<name>A0A0S2I1L7_9BACT</name>
<dbReference type="EMBL" id="CP013118">
    <property type="protein sequence ID" value="ALO16198.1"/>
    <property type="molecule type" value="Genomic_DNA"/>
</dbReference>
<feature type="transmembrane region" description="Helical" evidence="1">
    <location>
        <begin position="58"/>
        <end position="79"/>
    </location>
</feature>
<feature type="transmembrane region" description="Helical" evidence="1">
    <location>
        <begin position="5"/>
        <end position="23"/>
    </location>
</feature>
<keyword evidence="1" id="KW-0472">Membrane</keyword>
<reference evidence="2 3" key="1">
    <citation type="submission" date="2015-11" db="EMBL/GenBank/DDBJ databases">
        <title>Description and complete genome sequence of a novel strain predominating in hypersaline microbial mats and representing a new family of the Bacteriodetes phylum.</title>
        <authorList>
            <person name="Spring S."/>
            <person name="Bunk B."/>
            <person name="Sproer C."/>
            <person name="Klenk H.-P."/>
        </authorList>
    </citation>
    <scope>NUCLEOTIDE SEQUENCE [LARGE SCALE GENOMIC DNA]</scope>
    <source>
        <strain evidence="2 3">L21-Spi-D4</strain>
    </source>
</reference>
<feature type="transmembrane region" description="Helical" evidence="1">
    <location>
        <begin position="85"/>
        <end position="108"/>
    </location>
</feature>
<proteinExistence type="predicted"/>
<accession>A0A0S2I1L7</accession>